<protein>
    <recommendedName>
        <fullName evidence="1">Amine oxidase domain-containing protein</fullName>
    </recommendedName>
</protein>
<dbReference type="Proteomes" id="UP000245839">
    <property type="component" value="Unassembled WGS sequence"/>
</dbReference>
<evidence type="ECO:0000313" key="4">
    <source>
        <dbReference type="Proteomes" id="UP000245839"/>
    </source>
</evidence>
<dbReference type="Pfam" id="PF13450">
    <property type="entry name" value="NAD_binding_8"/>
    <property type="match status" value="1"/>
</dbReference>
<evidence type="ECO:0000259" key="1">
    <source>
        <dbReference type="Pfam" id="PF01593"/>
    </source>
</evidence>
<gene>
    <name evidence="2" type="ORF">BCF38_106121</name>
    <name evidence="3" type="ORF">SAMN05421539_106121</name>
</gene>
<keyword evidence="4" id="KW-1185">Reference proteome</keyword>
<organism evidence="3 5">
    <name type="scientific">Jannaschia seohaensis</name>
    <dbReference type="NCBI Taxonomy" id="475081"/>
    <lineage>
        <taxon>Bacteria</taxon>
        <taxon>Pseudomonadati</taxon>
        <taxon>Pseudomonadota</taxon>
        <taxon>Alphaproteobacteria</taxon>
        <taxon>Rhodobacterales</taxon>
        <taxon>Roseobacteraceae</taxon>
        <taxon>Jannaschia</taxon>
    </lineage>
</organism>
<proteinExistence type="predicted"/>
<accession>A0A2Y9AT99</accession>
<dbReference type="Gene3D" id="3.90.660.10">
    <property type="match status" value="1"/>
</dbReference>
<dbReference type="OrthoDB" id="5792777at2"/>
<name>A0A2Y9AT99_9RHOB</name>
<dbReference type="EMBL" id="UETC01000006">
    <property type="protein sequence ID" value="SSA47631.1"/>
    <property type="molecule type" value="Genomic_DNA"/>
</dbReference>
<dbReference type="Gene3D" id="3.50.50.60">
    <property type="entry name" value="FAD/NAD(P)-binding domain"/>
    <property type="match status" value="1"/>
</dbReference>
<dbReference type="InterPro" id="IPR002937">
    <property type="entry name" value="Amino_oxidase"/>
</dbReference>
<dbReference type="SUPFAM" id="SSF51905">
    <property type="entry name" value="FAD/NAD(P)-binding domain"/>
    <property type="match status" value="1"/>
</dbReference>
<evidence type="ECO:0000313" key="5">
    <source>
        <dbReference type="Proteomes" id="UP000251571"/>
    </source>
</evidence>
<sequence length="330" mass="35072">MAPTRPRIAIVGAGLCGLRLAQGLGHAAEVTVYEKSRGFGGRMATRRASPFAFDHGAQYMTAHGAEFRAFLATHQQAGRVRRWTPRLTVIGGGAPCAWTAPRWVAVPGMSSLAGAMAEGIDVRRETEIAGLARHGETWTLSAAEGPVAEGLDWVLLAIPSVQAARLAPPDMLGRDELEAVRMRGAYSLMVGLEDAAELPWDAAQVAEGPLGWIACNGTKPGRPEVTSILAQTGPDWAEANLERDQDEVRGDLLDALAEATEFDLSSPAYLRLHRWRYASVARPAETPCMIDGALGLGLAGDWCGTARPGRVEGAFDSAEALAEEVLARLG</sequence>
<evidence type="ECO:0000313" key="3">
    <source>
        <dbReference type="EMBL" id="SSA47631.1"/>
    </source>
</evidence>
<reference evidence="3 5" key="1">
    <citation type="submission" date="2016-10" db="EMBL/GenBank/DDBJ databases">
        <authorList>
            <person name="Cai Z."/>
        </authorList>
    </citation>
    <scope>NUCLEOTIDE SEQUENCE [LARGE SCALE GENOMIC DNA]</scope>
    <source>
        <strain evidence="3 5">DSM 25227</strain>
    </source>
</reference>
<dbReference type="Pfam" id="PF01593">
    <property type="entry name" value="Amino_oxidase"/>
    <property type="match status" value="1"/>
</dbReference>
<dbReference type="RefSeq" id="WP_109564938.1">
    <property type="nucleotide sequence ID" value="NZ_QGDJ01000006.1"/>
</dbReference>
<dbReference type="EMBL" id="QGDJ01000006">
    <property type="protein sequence ID" value="PWJ17510.1"/>
    <property type="molecule type" value="Genomic_DNA"/>
</dbReference>
<dbReference type="AlphaFoldDB" id="A0A2Y9AT99"/>
<reference evidence="2 4" key="2">
    <citation type="submission" date="2018-03" db="EMBL/GenBank/DDBJ databases">
        <title>Genomic Encyclopedia of Archaeal and Bacterial Type Strains, Phase II (KMG-II): from individual species to whole genera.</title>
        <authorList>
            <person name="Goeker M."/>
        </authorList>
    </citation>
    <scope>NUCLEOTIDE SEQUENCE [LARGE SCALE GENOMIC DNA]</scope>
    <source>
        <strain evidence="2 4">DSM 25227</strain>
    </source>
</reference>
<dbReference type="PANTHER" id="PTHR16128">
    <property type="entry name" value="FAD/NAD(P)-BINDING OXIDOREDUCTASE FAMILY PROTEIN"/>
    <property type="match status" value="1"/>
</dbReference>
<dbReference type="InterPro" id="IPR036188">
    <property type="entry name" value="FAD/NAD-bd_sf"/>
</dbReference>
<dbReference type="PANTHER" id="PTHR16128:SF5">
    <property type="entry name" value="FAD_NAD(P)-BINDING OXIDOREDUCTASE FAMILY PROTEIN"/>
    <property type="match status" value="1"/>
</dbReference>
<dbReference type="GO" id="GO:0016491">
    <property type="term" value="F:oxidoreductase activity"/>
    <property type="evidence" value="ECO:0007669"/>
    <property type="project" value="InterPro"/>
</dbReference>
<evidence type="ECO:0000313" key="2">
    <source>
        <dbReference type="EMBL" id="PWJ17510.1"/>
    </source>
</evidence>
<dbReference type="Proteomes" id="UP000251571">
    <property type="component" value="Unassembled WGS sequence"/>
</dbReference>
<feature type="domain" description="Amine oxidase" evidence="1">
    <location>
        <begin position="103"/>
        <end position="326"/>
    </location>
</feature>